<evidence type="ECO:0000313" key="2">
    <source>
        <dbReference type="EMBL" id="GEJ56505.1"/>
    </source>
</evidence>
<feature type="region of interest" description="Disordered" evidence="1">
    <location>
        <begin position="56"/>
        <end position="81"/>
    </location>
</feature>
<evidence type="ECO:0000313" key="3">
    <source>
        <dbReference type="Proteomes" id="UP000503640"/>
    </source>
</evidence>
<accession>A0A7I9VJG4</accession>
<protein>
    <submittedName>
        <fullName evidence="2">Uncharacterized protein</fullName>
    </submittedName>
</protein>
<keyword evidence="3" id="KW-1185">Reference proteome</keyword>
<name>A0A7I9VJG4_9BACT</name>
<organism evidence="2 3">
    <name type="scientific">Anaeromyxobacter diazotrophicus</name>
    <dbReference type="NCBI Taxonomy" id="2590199"/>
    <lineage>
        <taxon>Bacteria</taxon>
        <taxon>Pseudomonadati</taxon>
        <taxon>Myxococcota</taxon>
        <taxon>Myxococcia</taxon>
        <taxon>Myxococcales</taxon>
        <taxon>Cystobacterineae</taxon>
        <taxon>Anaeromyxobacteraceae</taxon>
        <taxon>Anaeromyxobacter</taxon>
    </lineage>
</organism>
<dbReference type="AlphaFoldDB" id="A0A7I9VJG4"/>
<proteinExistence type="predicted"/>
<dbReference type="EMBL" id="BJTG01000003">
    <property type="protein sequence ID" value="GEJ56505.1"/>
    <property type="molecule type" value="Genomic_DNA"/>
</dbReference>
<dbReference type="Proteomes" id="UP000503640">
    <property type="component" value="Unassembled WGS sequence"/>
</dbReference>
<dbReference type="RefSeq" id="WP_176064022.1">
    <property type="nucleotide sequence ID" value="NZ_BJTG01000003.1"/>
</dbReference>
<gene>
    <name evidence="2" type="ORF">AMYX_12460</name>
</gene>
<sequence>MSAAGAGSGGGCPKRAMCDAVFAHVTFAPSAGVVRALYCEARFEACERFRLAAAGRPVPPTLRPDGTERRSAGRARGAGGR</sequence>
<comment type="caution">
    <text evidence="2">The sequence shown here is derived from an EMBL/GenBank/DDBJ whole genome shotgun (WGS) entry which is preliminary data.</text>
</comment>
<reference evidence="3" key="1">
    <citation type="journal article" date="2020" name="Appl. Environ. Microbiol.">
        <title>Diazotrophic Anaeromyxobacter Isolates from Soils.</title>
        <authorList>
            <person name="Masuda Y."/>
            <person name="Yamanaka H."/>
            <person name="Xu Z.X."/>
            <person name="Shiratori Y."/>
            <person name="Aono T."/>
            <person name="Amachi S."/>
            <person name="Senoo K."/>
            <person name="Itoh H."/>
        </authorList>
    </citation>
    <scope>NUCLEOTIDE SEQUENCE [LARGE SCALE GENOMIC DNA]</scope>
    <source>
        <strain evidence="3">R267</strain>
    </source>
</reference>
<evidence type="ECO:0000256" key="1">
    <source>
        <dbReference type="SAM" id="MobiDB-lite"/>
    </source>
</evidence>